<dbReference type="STRING" id="1121400.SAMN02746065_10266"/>
<evidence type="ECO:0000313" key="8">
    <source>
        <dbReference type="EMBL" id="SMC42442.1"/>
    </source>
</evidence>
<gene>
    <name evidence="8" type="ORF">SAMN02746065_10266</name>
</gene>
<dbReference type="OrthoDB" id="9799039at2"/>
<reference evidence="8 9" key="1">
    <citation type="submission" date="2017-04" db="EMBL/GenBank/DDBJ databases">
        <authorList>
            <person name="Afonso C.L."/>
            <person name="Miller P.J."/>
            <person name="Scott M.A."/>
            <person name="Spackman E."/>
            <person name="Goraichik I."/>
            <person name="Dimitrov K.M."/>
            <person name="Suarez D.L."/>
            <person name="Swayne D.E."/>
        </authorList>
    </citation>
    <scope>NUCLEOTIDE SEQUENCE [LARGE SCALE GENOMIC DNA]</scope>
    <source>
        <strain evidence="8 9">DSM 3385</strain>
    </source>
</reference>
<evidence type="ECO:0000256" key="3">
    <source>
        <dbReference type="ARBA" id="ARBA00022722"/>
    </source>
</evidence>
<dbReference type="GO" id="GO:0016787">
    <property type="term" value="F:hydrolase activity"/>
    <property type="evidence" value="ECO:0007669"/>
    <property type="project" value="UniProtKB-KW"/>
</dbReference>
<keyword evidence="2" id="KW-1277">Toxin-antitoxin system</keyword>
<evidence type="ECO:0000256" key="5">
    <source>
        <dbReference type="ARBA" id="ARBA00022801"/>
    </source>
</evidence>
<organism evidence="8 9">
    <name type="scientific">Desulfocicer vacuolatum DSM 3385</name>
    <dbReference type="NCBI Taxonomy" id="1121400"/>
    <lineage>
        <taxon>Bacteria</taxon>
        <taxon>Pseudomonadati</taxon>
        <taxon>Thermodesulfobacteriota</taxon>
        <taxon>Desulfobacteria</taxon>
        <taxon>Desulfobacterales</taxon>
        <taxon>Desulfobacteraceae</taxon>
        <taxon>Desulfocicer</taxon>
    </lineage>
</organism>
<dbReference type="RefSeq" id="WP_084066749.1">
    <property type="nucleotide sequence ID" value="NZ_FWXY01000002.1"/>
</dbReference>
<dbReference type="Gene3D" id="3.30.920.30">
    <property type="entry name" value="Hypothetical protein"/>
    <property type="match status" value="1"/>
</dbReference>
<dbReference type="Pfam" id="PF07927">
    <property type="entry name" value="HicA_toxin"/>
    <property type="match status" value="1"/>
</dbReference>
<name>A0A1W1Z2A2_9BACT</name>
<evidence type="ECO:0000256" key="4">
    <source>
        <dbReference type="ARBA" id="ARBA00022759"/>
    </source>
</evidence>
<keyword evidence="9" id="KW-1185">Reference proteome</keyword>
<sequence>MKRKEFIRYLTRNGCVLVRHGSRHDVYQNPVNGEKQPVPRHKEIKDILANHIKKQLGVK</sequence>
<dbReference type="EMBL" id="FWXY01000002">
    <property type="protein sequence ID" value="SMC42442.1"/>
    <property type="molecule type" value="Genomic_DNA"/>
</dbReference>
<dbReference type="GO" id="GO:0004519">
    <property type="term" value="F:endonuclease activity"/>
    <property type="evidence" value="ECO:0007669"/>
    <property type="project" value="UniProtKB-KW"/>
</dbReference>
<evidence type="ECO:0000313" key="9">
    <source>
        <dbReference type="Proteomes" id="UP000192418"/>
    </source>
</evidence>
<evidence type="ECO:0000256" key="6">
    <source>
        <dbReference type="ARBA" id="ARBA00022884"/>
    </source>
</evidence>
<keyword evidence="5" id="KW-0378">Hydrolase</keyword>
<protein>
    <submittedName>
        <fullName evidence="8">HicA toxin of toxin-antitoxin</fullName>
    </submittedName>
</protein>
<dbReference type="InterPro" id="IPR012933">
    <property type="entry name" value="HicA_mRNA_interferase"/>
</dbReference>
<dbReference type="SUPFAM" id="SSF54786">
    <property type="entry name" value="YcfA/nrd intein domain"/>
    <property type="match status" value="1"/>
</dbReference>
<evidence type="ECO:0000256" key="2">
    <source>
        <dbReference type="ARBA" id="ARBA00022649"/>
    </source>
</evidence>
<keyword evidence="6" id="KW-0694">RNA-binding</keyword>
<dbReference type="AlphaFoldDB" id="A0A1W1Z2A2"/>
<keyword evidence="3" id="KW-0540">Nuclease</keyword>
<evidence type="ECO:0000256" key="1">
    <source>
        <dbReference type="ARBA" id="ARBA00006620"/>
    </source>
</evidence>
<dbReference type="InterPro" id="IPR038570">
    <property type="entry name" value="HicA_sf"/>
</dbReference>
<dbReference type="GO" id="GO:0003729">
    <property type="term" value="F:mRNA binding"/>
    <property type="evidence" value="ECO:0007669"/>
    <property type="project" value="InterPro"/>
</dbReference>
<proteinExistence type="inferred from homology"/>
<evidence type="ECO:0000256" key="7">
    <source>
        <dbReference type="ARBA" id="ARBA00023016"/>
    </source>
</evidence>
<keyword evidence="7" id="KW-0346">Stress response</keyword>
<accession>A0A1W1Z2A2</accession>
<comment type="similarity">
    <text evidence="1">Belongs to the HicA mRNA interferase family.</text>
</comment>
<dbReference type="Proteomes" id="UP000192418">
    <property type="component" value="Unassembled WGS sequence"/>
</dbReference>
<keyword evidence="4" id="KW-0255">Endonuclease</keyword>